<proteinExistence type="predicted"/>
<sequence length="213" mass="25023">MDLYMDFSGSTDFDMTFEDQVIVPRVFKPVARTPRFKNTMNMYSASPTNESNDDYDKVPEESFGPYAFYVKSEMKKVQKNRQVYVKRTCENGLKDDSIPDIRNKYMKNNSFQECRNGYFKAIVDFEEFHNVRNCEVRRLKLGKYHNRCQTSLIGDGGNECLLIKRVKNNIKFMKKELIPQTKANNNLKYQSPSTVLKIKGIIKNFTIRRQVKT</sequence>
<accession>A0A1R2D4P8</accession>
<dbReference type="Proteomes" id="UP000187209">
    <property type="component" value="Unassembled WGS sequence"/>
</dbReference>
<evidence type="ECO:0000313" key="1">
    <source>
        <dbReference type="EMBL" id="OMJ96239.1"/>
    </source>
</evidence>
<evidence type="ECO:0000313" key="2">
    <source>
        <dbReference type="Proteomes" id="UP000187209"/>
    </source>
</evidence>
<keyword evidence="2" id="KW-1185">Reference proteome</keyword>
<dbReference type="AlphaFoldDB" id="A0A1R2D4P8"/>
<organism evidence="1 2">
    <name type="scientific">Stentor coeruleus</name>
    <dbReference type="NCBI Taxonomy" id="5963"/>
    <lineage>
        <taxon>Eukaryota</taxon>
        <taxon>Sar</taxon>
        <taxon>Alveolata</taxon>
        <taxon>Ciliophora</taxon>
        <taxon>Postciliodesmatophora</taxon>
        <taxon>Heterotrichea</taxon>
        <taxon>Heterotrichida</taxon>
        <taxon>Stentoridae</taxon>
        <taxon>Stentor</taxon>
    </lineage>
</organism>
<dbReference type="EMBL" id="MPUH01000002">
    <property type="protein sequence ID" value="OMJ96239.1"/>
    <property type="molecule type" value="Genomic_DNA"/>
</dbReference>
<reference evidence="1 2" key="1">
    <citation type="submission" date="2016-11" db="EMBL/GenBank/DDBJ databases">
        <title>The macronuclear genome of Stentor coeruleus: a giant cell with tiny introns.</title>
        <authorList>
            <person name="Slabodnick M."/>
            <person name="Ruby J.G."/>
            <person name="Reiff S.B."/>
            <person name="Swart E.C."/>
            <person name="Gosai S."/>
            <person name="Prabakaran S."/>
            <person name="Witkowska E."/>
            <person name="Larue G.E."/>
            <person name="Fisher S."/>
            <person name="Freeman R.M."/>
            <person name="Gunawardena J."/>
            <person name="Chu W."/>
            <person name="Stover N.A."/>
            <person name="Gregory B.D."/>
            <person name="Nowacki M."/>
            <person name="Derisi J."/>
            <person name="Roy S.W."/>
            <person name="Marshall W.F."/>
            <person name="Sood P."/>
        </authorList>
    </citation>
    <scope>NUCLEOTIDE SEQUENCE [LARGE SCALE GENOMIC DNA]</scope>
    <source>
        <strain evidence="1">WM001</strain>
    </source>
</reference>
<name>A0A1R2D4P8_9CILI</name>
<protein>
    <submittedName>
        <fullName evidence="1">Uncharacterized protein</fullName>
    </submittedName>
</protein>
<comment type="caution">
    <text evidence="1">The sequence shown here is derived from an EMBL/GenBank/DDBJ whole genome shotgun (WGS) entry which is preliminary data.</text>
</comment>
<gene>
    <name evidence="1" type="ORF">SteCoe_202</name>
</gene>